<name>A0A9P7PYL3_9HYPO</name>
<dbReference type="EMBL" id="SRQM01000428">
    <property type="protein sequence ID" value="KAG6110524.1"/>
    <property type="molecule type" value="Genomic_DNA"/>
</dbReference>
<dbReference type="Proteomes" id="UP000732380">
    <property type="component" value="Unassembled WGS sequence"/>
</dbReference>
<sequence>MVFDRASRWKPPSMYLFDQYAEGRGQIARSDMTATATTGCLYCSYPPFRSQMESKPQFTTLKYSENGDAKVLKSTNDPTSYNRKLHVACDGCHIKK</sequence>
<protein>
    <submittedName>
        <fullName evidence="1">Uncharacterized protein</fullName>
    </submittedName>
</protein>
<dbReference type="AlphaFoldDB" id="A0A9P7PYL3"/>
<comment type="caution">
    <text evidence="1">The sequence shown here is derived from an EMBL/GenBank/DDBJ whole genome shotgun (WGS) entry which is preliminary data.</text>
</comment>
<gene>
    <name evidence="1" type="ORF">E4U13_005324</name>
</gene>
<evidence type="ECO:0000313" key="1">
    <source>
        <dbReference type="EMBL" id="KAG6110524.1"/>
    </source>
</evidence>
<feature type="non-terminal residue" evidence="1">
    <location>
        <position position="96"/>
    </location>
</feature>
<keyword evidence="2" id="KW-1185">Reference proteome</keyword>
<reference evidence="1 2" key="1">
    <citation type="journal article" date="2020" name="bioRxiv">
        <title>Whole genome comparisons of ergot fungi reveals the divergence and evolution of species within the genus Claviceps are the result of varying mechanisms driving genome evolution and host range expansion.</title>
        <authorList>
            <person name="Wyka S.A."/>
            <person name="Mondo S.J."/>
            <person name="Liu M."/>
            <person name="Dettman J."/>
            <person name="Nalam V."/>
            <person name="Broders K.D."/>
        </authorList>
    </citation>
    <scope>NUCLEOTIDE SEQUENCE [LARGE SCALE GENOMIC DNA]</scope>
    <source>
        <strain evidence="1 2">LM576</strain>
    </source>
</reference>
<accession>A0A9P7PYL3</accession>
<organism evidence="1 2">
    <name type="scientific">Claviceps humidiphila</name>
    <dbReference type="NCBI Taxonomy" id="1294629"/>
    <lineage>
        <taxon>Eukaryota</taxon>
        <taxon>Fungi</taxon>
        <taxon>Dikarya</taxon>
        <taxon>Ascomycota</taxon>
        <taxon>Pezizomycotina</taxon>
        <taxon>Sordariomycetes</taxon>
        <taxon>Hypocreomycetidae</taxon>
        <taxon>Hypocreales</taxon>
        <taxon>Clavicipitaceae</taxon>
        <taxon>Claviceps</taxon>
    </lineage>
</organism>
<evidence type="ECO:0000313" key="2">
    <source>
        <dbReference type="Proteomes" id="UP000732380"/>
    </source>
</evidence>
<proteinExistence type="predicted"/>